<evidence type="ECO:0000313" key="2">
    <source>
        <dbReference type="EMBL" id="GAA1960458.1"/>
    </source>
</evidence>
<comment type="caution">
    <text evidence="2">The sequence shown here is derived from an EMBL/GenBank/DDBJ whole genome shotgun (WGS) entry which is preliminary data.</text>
</comment>
<evidence type="ECO:0000313" key="3">
    <source>
        <dbReference type="Proteomes" id="UP001499954"/>
    </source>
</evidence>
<keyword evidence="1" id="KW-1133">Transmembrane helix</keyword>
<keyword evidence="1" id="KW-0472">Membrane</keyword>
<dbReference type="EMBL" id="BAAAMK010000007">
    <property type="protein sequence ID" value="GAA1960458.1"/>
    <property type="molecule type" value="Genomic_DNA"/>
</dbReference>
<keyword evidence="3" id="KW-1185">Reference proteome</keyword>
<protein>
    <recommendedName>
        <fullName evidence="4">LPXTG cell wall anchor domain-containing protein</fullName>
    </recommendedName>
</protein>
<dbReference type="RefSeq" id="WP_170298517.1">
    <property type="nucleotide sequence ID" value="NZ_BAAAMK010000007.1"/>
</dbReference>
<reference evidence="3" key="1">
    <citation type="journal article" date="2019" name="Int. J. Syst. Evol. Microbiol.">
        <title>The Global Catalogue of Microorganisms (GCM) 10K type strain sequencing project: providing services to taxonomists for standard genome sequencing and annotation.</title>
        <authorList>
            <consortium name="The Broad Institute Genomics Platform"/>
            <consortium name="The Broad Institute Genome Sequencing Center for Infectious Disease"/>
            <person name="Wu L."/>
            <person name="Ma J."/>
        </authorList>
    </citation>
    <scope>NUCLEOTIDE SEQUENCE [LARGE SCALE GENOMIC DNA]</scope>
    <source>
        <strain evidence="3">JCM 13584</strain>
    </source>
</reference>
<gene>
    <name evidence="2" type="ORF">GCM10009717_29000</name>
</gene>
<accession>A0ABP5CAS4</accession>
<evidence type="ECO:0000256" key="1">
    <source>
        <dbReference type="SAM" id="Phobius"/>
    </source>
</evidence>
<proteinExistence type="predicted"/>
<keyword evidence="1" id="KW-0812">Transmembrane</keyword>
<name>A0ABP5CAS4_9MICO</name>
<organism evidence="2 3">
    <name type="scientific">Agromyces allii</name>
    <dbReference type="NCBI Taxonomy" id="393607"/>
    <lineage>
        <taxon>Bacteria</taxon>
        <taxon>Bacillati</taxon>
        <taxon>Actinomycetota</taxon>
        <taxon>Actinomycetes</taxon>
        <taxon>Micrococcales</taxon>
        <taxon>Microbacteriaceae</taxon>
        <taxon>Agromyces</taxon>
    </lineage>
</organism>
<sequence length="86" mass="8824">MIGGSLRHLELGPVVGGGTTIDVPDGVVIRVDILPLDCLEYCDPGSLPSTGAAGDLITWVGALLLGGAALLLISVFTRHPIGRAHR</sequence>
<dbReference type="Proteomes" id="UP001499954">
    <property type="component" value="Unassembled WGS sequence"/>
</dbReference>
<evidence type="ECO:0008006" key="4">
    <source>
        <dbReference type="Google" id="ProtNLM"/>
    </source>
</evidence>
<feature type="transmembrane region" description="Helical" evidence="1">
    <location>
        <begin position="56"/>
        <end position="76"/>
    </location>
</feature>
<dbReference type="NCBIfam" id="TIGR01167">
    <property type="entry name" value="LPXTG_anchor"/>
    <property type="match status" value="1"/>
</dbReference>